<evidence type="ECO:0000313" key="2">
    <source>
        <dbReference type="EMBL" id="KAF7807358.1"/>
    </source>
</evidence>
<evidence type="ECO:0000256" key="1">
    <source>
        <dbReference type="SAM" id="MobiDB-lite"/>
    </source>
</evidence>
<reference evidence="2" key="1">
    <citation type="submission" date="2020-09" db="EMBL/GenBank/DDBJ databases">
        <title>Genome-Enabled Discovery of Anthraquinone Biosynthesis in Senna tora.</title>
        <authorList>
            <person name="Kang S.-H."/>
            <person name="Pandey R.P."/>
            <person name="Lee C.-M."/>
            <person name="Sim J.-S."/>
            <person name="Jeong J.-T."/>
            <person name="Choi B.-S."/>
            <person name="Jung M."/>
            <person name="Ginzburg D."/>
            <person name="Zhao K."/>
            <person name="Won S.Y."/>
            <person name="Oh T.-J."/>
            <person name="Yu Y."/>
            <person name="Kim N.-H."/>
            <person name="Lee O.R."/>
            <person name="Lee T.-H."/>
            <person name="Bashyal P."/>
            <person name="Kim T.-S."/>
            <person name="Lee W.-H."/>
            <person name="Kawkins C."/>
            <person name="Kim C.-K."/>
            <person name="Kim J.S."/>
            <person name="Ahn B.O."/>
            <person name="Rhee S.Y."/>
            <person name="Sohng J.K."/>
        </authorList>
    </citation>
    <scope>NUCLEOTIDE SEQUENCE</scope>
    <source>
        <tissue evidence="2">Leaf</tissue>
    </source>
</reference>
<gene>
    <name evidence="2" type="ORF">G2W53_039519</name>
</gene>
<protein>
    <submittedName>
        <fullName evidence="2">Uncharacterized protein</fullName>
    </submittedName>
</protein>
<dbReference type="Proteomes" id="UP000634136">
    <property type="component" value="Unassembled WGS sequence"/>
</dbReference>
<organism evidence="2 3">
    <name type="scientific">Senna tora</name>
    <dbReference type="NCBI Taxonomy" id="362788"/>
    <lineage>
        <taxon>Eukaryota</taxon>
        <taxon>Viridiplantae</taxon>
        <taxon>Streptophyta</taxon>
        <taxon>Embryophyta</taxon>
        <taxon>Tracheophyta</taxon>
        <taxon>Spermatophyta</taxon>
        <taxon>Magnoliopsida</taxon>
        <taxon>eudicotyledons</taxon>
        <taxon>Gunneridae</taxon>
        <taxon>Pentapetalae</taxon>
        <taxon>rosids</taxon>
        <taxon>fabids</taxon>
        <taxon>Fabales</taxon>
        <taxon>Fabaceae</taxon>
        <taxon>Caesalpinioideae</taxon>
        <taxon>Cassia clade</taxon>
        <taxon>Senna</taxon>
    </lineage>
</organism>
<evidence type="ECO:0000313" key="3">
    <source>
        <dbReference type="Proteomes" id="UP000634136"/>
    </source>
</evidence>
<comment type="caution">
    <text evidence="2">The sequence shown here is derived from an EMBL/GenBank/DDBJ whole genome shotgun (WGS) entry which is preliminary data.</text>
</comment>
<dbReference type="EMBL" id="JAAIUW010000012">
    <property type="protein sequence ID" value="KAF7807358.1"/>
    <property type="molecule type" value="Genomic_DNA"/>
</dbReference>
<feature type="region of interest" description="Disordered" evidence="1">
    <location>
        <begin position="22"/>
        <end position="66"/>
    </location>
</feature>
<keyword evidence="3" id="KW-1185">Reference proteome</keyword>
<feature type="compositionally biased region" description="Low complexity" evidence="1">
    <location>
        <begin position="57"/>
        <end position="66"/>
    </location>
</feature>
<name>A0A834SQR0_9FABA</name>
<sequence length="83" mass="8581">MGVAETDNNKAIKSVCAETAANFSSTSTEGIVEDVNDESSAHHEAAPPPEGRGRGRSSGSNRGEVGLEVEVELQGVAEQLSIL</sequence>
<dbReference type="AlphaFoldDB" id="A0A834SQR0"/>
<accession>A0A834SQR0</accession>
<proteinExistence type="predicted"/>